<dbReference type="GO" id="GO:0000447">
    <property type="term" value="P:endonucleolytic cleavage in ITS1 to separate SSU-rRNA from 5.8S rRNA and LSU-rRNA from tricistronic rRNA transcript (SSU-rRNA, 5.8S rRNA, LSU-rRNA)"/>
    <property type="evidence" value="ECO:0007669"/>
    <property type="project" value="TreeGrafter"/>
</dbReference>
<dbReference type="GO" id="GO:0034462">
    <property type="term" value="P:small-subunit processome assembly"/>
    <property type="evidence" value="ECO:0007669"/>
    <property type="project" value="TreeGrafter"/>
</dbReference>
<dbReference type="PANTHER" id="PTHR12311:SF7">
    <property type="entry name" value="ACTIVATOR OF BASAL TRANSCRIPTION 1"/>
    <property type="match status" value="1"/>
</dbReference>
<dbReference type="PANTHER" id="PTHR12311">
    <property type="entry name" value="ACTIVATOR OF BASAL TRANSCRIPTION 1"/>
    <property type="match status" value="1"/>
</dbReference>
<organism evidence="1 2">
    <name type="scientific">Callorhinchus milii</name>
    <name type="common">Ghost shark</name>
    <dbReference type="NCBI Taxonomy" id="7868"/>
    <lineage>
        <taxon>Eukaryota</taxon>
        <taxon>Metazoa</taxon>
        <taxon>Chordata</taxon>
        <taxon>Craniata</taxon>
        <taxon>Vertebrata</taxon>
        <taxon>Chondrichthyes</taxon>
        <taxon>Holocephali</taxon>
        <taxon>Chimaeriformes</taxon>
        <taxon>Callorhinchidae</taxon>
        <taxon>Callorhinchus</taxon>
    </lineage>
</organism>
<protein>
    <submittedName>
        <fullName evidence="1">Activator of basal transcription 1</fullName>
    </submittedName>
</protein>
<keyword evidence="2" id="KW-1185">Reference proteome</keyword>
<dbReference type="InterPro" id="IPR039119">
    <property type="entry name" value="ABT1/Esf2"/>
</dbReference>
<reference evidence="2" key="3">
    <citation type="journal article" date="2014" name="Nature">
        <title>Elephant shark genome provides unique insights into gnathostome evolution.</title>
        <authorList>
            <consortium name="International Elephant Shark Genome Sequencing Consortium"/>
            <person name="Venkatesh B."/>
            <person name="Lee A.P."/>
            <person name="Ravi V."/>
            <person name="Maurya A.K."/>
            <person name="Lian M.M."/>
            <person name="Swann J.B."/>
            <person name="Ohta Y."/>
            <person name="Flajnik M.F."/>
            <person name="Sutoh Y."/>
            <person name="Kasahara M."/>
            <person name="Hoon S."/>
            <person name="Gangu V."/>
            <person name="Roy S.W."/>
            <person name="Irimia M."/>
            <person name="Korzh V."/>
            <person name="Kondrychyn I."/>
            <person name="Lim Z.W."/>
            <person name="Tay B.H."/>
            <person name="Tohari S."/>
            <person name="Kong K.W."/>
            <person name="Ho S."/>
            <person name="Lorente-Galdos B."/>
            <person name="Quilez J."/>
            <person name="Marques-Bonet T."/>
            <person name="Raney B.J."/>
            <person name="Ingham P.W."/>
            <person name="Tay A."/>
            <person name="Hillier L.W."/>
            <person name="Minx P."/>
            <person name="Boehm T."/>
            <person name="Wilson R.K."/>
            <person name="Brenner S."/>
            <person name="Warren W.C."/>
        </authorList>
    </citation>
    <scope>NUCLEOTIDE SEQUENCE [LARGE SCALE GENOMIC DNA]</scope>
</reference>
<dbReference type="GO" id="GO:0000480">
    <property type="term" value="P:endonucleolytic cleavage in 5'-ETS of tricistronic rRNA transcript (SSU-rRNA, 5.8S rRNA, LSU-rRNA)"/>
    <property type="evidence" value="ECO:0007669"/>
    <property type="project" value="TreeGrafter"/>
</dbReference>
<accession>A0A4W3GTH3</accession>
<dbReference type="AlphaFoldDB" id="A0A4W3GTH3"/>
<dbReference type="GO" id="GO:0000472">
    <property type="term" value="P:endonucleolytic cleavage to generate mature 5'-end of SSU-rRNA from (SSU-rRNA, 5.8S rRNA, LSU-rRNA)"/>
    <property type="evidence" value="ECO:0007669"/>
    <property type="project" value="TreeGrafter"/>
</dbReference>
<dbReference type="Ensembl" id="ENSCMIT00000006542.1">
    <property type="protein sequence ID" value="ENSCMIP00000006332.1"/>
    <property type="gene ID" value="ENSCMIG00000003624.1"/>
</dbReference>
<reference evidence="2" key="2">
    <citation type="journal article" date="2007" name="PLoS Biol.">
        <title>Survey sequencing and comparative analysis of the elephant shark (Callorhinchus milii) genome.</title>
        <authorList>
            <person name="Venkatesh B."/>
            <person name="Kirkness E.F."/>
            <person name="Loh Y.H."/>
            <person name="Halpern A.L."/>
            <person name="Lee A.P."/>
            <person name="Johnson J."/>
            <person name="Dandona N."/>
            <person name="Viswanathan L.D."/>
            <person name="Tay A."/>
            <person name="Venter J.C."/>
            <person name="Strausberg R.L."/>
            <person name="Brenner S."/>
        </authorList>
    </citation>
    <scope>NUCLEOTIDE SEQUENCE [LARGE SCALE GENOMIC DNA]</scope>
</reference>
<reference evidence="2" key="1">
    <citation type="journal article" date="2006" name="Science">
        <title>Ancient noncoding elements conserved in the human genome.</title>
        <authorList>
            <person name="Venkatesh B."/>
            <person name="Kirkness E.F."/>
            <person name="Loh Y.H."/>
            <person name="Halpern A.L."/>
            <person name="Lee A.P."/>
            <person name="Johnson J."/>
            <person name="Dandona N."/>
            <person name="Viswanathan L.D."/>
            <person name="Tay A."/>
            <person name="Venter J.C."/>
            <person name="Strausberg R.L."/>
            <person name="Brenner S."/>
        </authorList>
    </citation>
    <scope>NUCLEOTIDE SEQUENCE [LARGE SCALE GENOMIC DNA]</scope>
</reference>
<dbReference type="Proteomes" id="UP000314986">
    <property type="component" value="Unassembled WGS sequence"/>
</dbReference>
<reference evidence="1" key="4">
    <citation type="submission" date="2025-08" db="UniProtKB">
        <authorList>
            <consortium name="Ensembl"/>
        </authorList>
    </citation>
    <scope>IDENTIFICATION</scope>
</reference>
<proteinExistence type="predicted"/>
<evidence type="ECO:0000313" key="2">
    <source>
        <dbReference type="Proteomes" id="UP000314986"/>
    </source>
</evidence>
<name>A0A4W3GTH3_CALMI</name>
<dbReference type="GeneTree" id="ENSGT00390000002062"/>
<reference evidence="1" key="5">
    <citation type="submission" date="2025-09" db="UniProtKB">
        <authorList>
            <consortium name="Ensembl"/>
        </authorList>
    </citation>
    <scope>IDENTIFICATION</scope>
</reference>
<evidence type="ECO:0000313" key="1">
    <source>
        <dbReference type="Ensembl" id="ENSCMIP00000006332.1"/>
    </source>
</evidence>
<dbReference type="GO" id="GO:0003723">
    <property type="term" value="F:RNA binding"/>
    <property type="evidence" value="ECO:0007669"/>
    <property type="project" value="TreeGrafter"/>
</dbReference>
<dbReference type="GO" id="GO:0005730">
    <property type="term" value="C:nucleolus"/>
    <property type="evidence" value="ECO:0007669"/>
    <property type="project" value="TreeGrafter"/>
</dbReference>
<sequence length="189" mass="22552">AGLSMAGHYTPLYIRKKKRKAGSNARNFTEGWVEFRDKRVAKLVSRSLNNTRIGAKKRSIFHDDLWCMKYLHRFRWTHLSERLAYERLVRGQRLRAEVSQVKRESNFILQNVEKSSNMEHLRQIKQQKGQEWQEKSWHFTQRQTEQEIQQSKAGKRERRNLKRMAEIQTKSESNISLLAKIFNPPAEQV</sequence>